<keyword evidence="3" id="KW-1185">Reference proteome</keyword>
<comment type="caution">
    <text evidence="2">The sequence shown here is derived from an EMBL/GenBank/DDBJ whole genome shotgun (WGS) entry which is preliminary data.</text>
</comment>
<gene>
    <name evidence="2" type="ORF">AJ78_06776</name>
</gene>
<organism evidence="2 3">
    <name type="scientific">Emergomyces pasteurianus Ep9510</name>
    <dbReference type="NCBI Taxonomy" id="1447872"/>
    <lineage>
        <taxon>Eukaryota</taxon>
        <taxon>Fungi</taxon>
        <taxon>Dikarya</taxon>
        <taxon>Ascomycota</taxon>
        <taxon>Pezizomycotina</taxon>
        <taxon>Eurotiomycetes</taxon>
        <taxon>Eurotiomycetidae</taxon>
        <taxon>Onygenales</taxon>
        <taxon>Ajellomycetaceae</taxon>
        <taxon>Emergomyces</taxon>
    </lineage>
</organism>
<dbReference type="Pfam" id="PF04402">
    <property type="entry name" value="SIMPL"/>
    <property type="match status" value="1"/>
</dbReference>
<protein>
    <submittedName>
        <fullName evidence="2">Uncharacterized protein</fullName>
    </submittedName>
</protein>
<dbReference type="AlphaFoldDB" id="A0A1J9Q916"/>
<dbReference type="OrthoDB" id="3335918at2759"/>
<feature type="region of interest" description="Disordered" evidence="1">
    <location>
        <begin position="183"/>
        <end position="206"/>
    </location>
</feature>
<proteinExistence type="predicted"/>
<evidence type="ECO:0000256" key="1">
    <source>
        <dbReference type="SAM" id="MobiDB-lite"/>
    </source>
</evidence>
<accession>A0A1J9Q916</accession>
<dbReference type="Gene3D" id="3.30.110.170">
    <property type="entry name" value="Protein of unknown function (DUF541), domain 1"/>
    <property type="match status" value="1"/>
</dbReference>
<evidence type="ECO:0000313" key="3">
    <source>
        <dbReference type="Proteomes" id="UP000182235"/>
    </source>
</evidence>
<dbReference type="Proteomes" id="UP000182235">
    <property type="component" value="Unassembled WGS sequence"/>
</dbReference>
<evidence type="ECO:0000313" key="2">
    <source>
        <dbReference type="EMBL" id="OJD12671.1"/>
    </source>
</evidence>
<dbReference type="EMBL" id="LGRN01000377">
    <property type="protein sequence ID" value="OJD12671.1"/>
    <property type="molecule type" value="Genomic_DNA"/>
</dbReference>
<sequence length="237" mass="26024">MPPMEINVSGDCELNHAAERAFLSVCVSAESTVQEEAAQNATGAVNTLHALFRELSPKALTGEATTDAPVTVFDIGSITTSSKIPINRDEQPSGPRQYSAFARLSAVFRDFSRLGQIVPQLFTMPFVEVRSIDWRLTDATTAELTKEARKKALLDAIEKATIYSEVVGRDVFVVKIDDQGGCSSMSRTKQTARGWKREELEHPDTTSLDLEPQEIAVSASISAKFATAEWKNPLVRY</sequence>
<reference evidence="2 3" key="1">
    <citation type="submission" date="2015-07" db="EMBL/GenBank/DDBJ databases">
        <title>Emmonsia species relationships and genome sequence.</title>
        <authorList>
            <consortium name="The Broad Institute Genomics Platform"/>
            <person name="Cuomo C.A."/>
            <person name="Munoz J.F."/>
            <person name="Imamovic A."/>
            <person name="Priest M.E."/>
            <person name="Young S."/>
            <person name="Clay O.K."/>
            <person name="McEwen J.G."/>
        </authorList>
    </citation>
    <scope>NUCLEOTIDE SEQUENCE [LARGE SCALE GENOMIC DNA]</scope>
    <source>
        <strain evidence="2 3">UAMH 9510</strain>
    </source>
</reference>
<dbReference type="InterPro" id="IPR007497">
    <property type="entry name" value="SIMPL/DUF541"/>
</dbReference>
<dbReference type="Gene3D" id="3.30.70.2970">
    <property type="entry name" value="Protein of unknown function (DUF541), domain 2"/>
    <property type="match status" value="1"/>
</dbReference>
<name>A0A1J9Q916_9EURO</name>
<dbReference type="VEuPathDB" id="FungiDB:AJ78_06776"/>
<feature type="compositionally biased region" description="Basic and acidic residues" evidence="1">
    <location>
        <begin position="195"/>
        <end position="204"/>
    </location>
</feature>